<proteinExistence type="predicted"/>
<dbReference type="CDD" id="cd06259">
    <property type="entry name" value="YdcF-like"/>
    <property type="match status" value="1"/>
</dbReference>
<dbReference type="GO" id="GO:0005886">
    <property type="term" value="C:plasma membrane"/>
    <property type="evidence" value="ECO:0007669"/>
    <property type="project" value="TreeGrafter"/>
</dbReference>
<dbReference type="InterPro" id="IPR014729">
    <property type="entry name" value="Rossmann-like_a/b/a_fold"/>
</dbReference>
<reference evidence="3 4" key="1">
    <citation type="journal article" date="2015" name="Genome Announc.">
        <title>Next-Generation Whole-Genome Sequencing of Eight Strains of Bacillus cereus, Isolated from Food.</title>
        <authorList>
            <person name="Krawczyk A.O."/>
            <person name="de Jong A."/>
            <person name="Eijlander R.T."/>
            <person name="Berendsen E.M."/>
            <person name="Holsappel S."/>
            <person name="Wells-Bennik M.H."/>
            <person name="Kuipers O.P."/>
        </authorList>
    </citation>
    <scope>NUCLEOTIDE SEQUENCE [LARGE SCALE GENOMIC DNA]</scope>
    <source>
        <strain evidence="3 4">B4147</strain>
    </source>
</reference>
<dbReference type="PANTHER" id="PTHR30336">
    <property type="entry name" value="INNER MEMBRANE PROTEIN, PROBABLE PERMEASE"/>
    <property type="match status" value="1"/>
</dbReference>
<dbReference type="GO" id="GO:0043164">
    <property type="term" value="P:Gram-negative-bacterium-type cell wall biogenesis"/>
    <property type="evidence" value="ECO:0007669"/>
    <property type="project" value="TreeGrafter"/>
</dbReference>
<evidence type="ECO:0000256" key="1">
    <source>
        <dbReference type="SAM" id="Phobius"/>
    </source>
</evidence>
<dbReference type="AlphaFoldDB" id="A0A0G8BYL0"/>
<reference evidence="4" key="2">
    <citation type="submission" date="2015-04" db="EMBL/GenBank/DDBJ databases">
        <title>Draft Genome Sequences of Eight Spore-Forming Food Isolates of Bacillus cereus Genome sequencing.</title>
        <authorList>
            <person name="Krawcyk A.O."/>
            <person name="de Jong A."/>
            <person name="Eijlander R.T."/>
            <person name="Berendsen E.M."/>
            <person name="Holsappel S."/>
            <person name="Wells-Bennik M."/>
            <person name="Kuipers O.P."/>
        </authorList>
    </citation>
    <scope>NUCLEOTIDE SEQUENCE [LARGE SCALE GENOMIC DNA]</scope>
    <source>
        <strain evidence="4">B4147</strain>
    </source>
</reference>
<keyword evidence="1" id="KW-0472">Membrane</keyword>
<protein>
    <recommendedName>
        <fullName evidence="2">DUF218 domain-containing protein</fullName>
    </recommendedName>
</protein>
<comment type="caution">
    <text evidence="3">The sequence shown here is derived from an EMBL/GenBank/DDBJ whole genome shotgun (WGS) entry which is preliminary data.</text>
</comment>
<dbReference type="FunFam" id="3.40.50.620:FF:000148">
    <property type="entry name" value="Cytoplasmic protein"/>
    <property type="match status" value="1"/>
</dbReference>
<feature type="domain" description="DUF218" evidence="2">
    <location>
        <begin position="54"/>
        <end position="191"/>
    </location>
</feature>
<dbReference type="Pfam" id="PF02698">
    <property type="entry name" value="DUF218"/>
    <property type="match status" value="1"/>
</dbReference>
<dbReference type="PANTHER" id="PTHR30336:SF4">
    <property type="entry name" value="ENVELOPE BIOGENESIS FACTOR ELYC"/>
    <property type="match status" value="1"/>
</dbReference>
<dbReference type="PATRIC" id="fig|1396.433.peg.4639"/>
<dbReference type="InterPro" id="IPR003848">
    <property type="entry name" value="DUF218"/>
</dbReference>
<evidence type="ECO:0000313" key="3">
    <source>
        <dbReference type="EMBL" id="KKZ92682.1"/>
    </source>
</evidence>
<keyword evidence="1" id="KW-1133">Transmembrane helix</keyword>
<organism evidence="3 4">
    <name type="scientific">Bacillus wiedmannii</name>
    <dbReference type="NCBI Taxonomy" id="1890302"/>
    <lineage>
        <taxon>Bacteria</taxon>
        <taxon>Bacillati</taxon>
        <taxon>Bacillota</taxon>
        <taxon>Bacilli</taxon>
        <taxon>Bacillales</taxon>
        <taxon>Bacillaceae</taxon>
        <taxon>Bacillus</taxon>
        <taxon>Bacillus cereus group</taxon>
    </lineage>
</organism>
<dbReference type="Proteomes" id="UP000035350">
    <property type="component" value="Unassembled WGS sequence"/>
</dbReference>
<sequence length="201" mass="23280">MGECSYNKKKGSANIYTNKWILLIILLLPPLYILYMTFRMKKVAREKLSNHSPYVLILGAKLFGERPSLSLQNRLDVALEYLFSHPEAKVIVSGGQGEDEDIPEAQSMRNYLMVHGIDENRILMEDQSTNTYENLKFSMDLYDVKHAVVVSNTYHLYRTKIIAKRLGMKMEALAAETPMRSKKKMYVREYAAIMKTILFDR</sequence>
<evidence type="ECO:0000313" key="4">
    <source>
        <dbReference type="Proteomes" id="UP000035350"/>
    </source>
</evidence>
<name>A0A0G8BYL0_9BACI</name>
<feature type="transmembrane region" description="Helical" evidence="1">
    <location>
        <begin position="20"/>
        <end position="38"/>
    </location>
</feature>
<accession>A0A0G8BYL0</accession>
<gene>
    <name evidence="3" type="ORF">B4147_1918</name>
</gene>
<dbReference type="InterPro" id="IPR051599">
    <property type="entry name" value="Cell_Envelope_Assoc"/>
</dbReference>
<keyword evidence="1" id="KW-0812">Transmembrane</keyword>
<dbReference type="GO" id="GO:0000270">
    <property type="term" value="P:peptidoglycan metabolic process"/>
    <property type="evidence" value="ECO:0007669"/>
    <property type="project" value="TreeGrafter"/>
</dbReference>
<evidence type="ECO:0000259" key="2">
    <source>
        <dbReference type="Pfam" id="PF02698"/>
    </source>
</evidence>
<dbReference type="Gene3D" id="3.40.50.620">
    <property type="entry name" value="HUPs"/>
    <property type="match status" value="1"/>
</dbReference>
<dbReference type="EMBL" id="LCYN01000031">
    <property type="protein sequence ID" value="KKZ92682.1"/>
    <property type="molecule type" value="Genomic_DNA"/>
</dbReference>